<accession>A0A0K2VDZ6</accession>
<name>A0A0K2VDZ6_LEPSM</name>
<protein>
    <submittedName>
        <fullName evidence="1">Uncharacterized protein</fullName>
    </submittedName>
</protein>
<organism evidence="1">
    <name type="scientific">Lepeophtheirus salmonis</name>
    <name type="common">Salmon louse</name>
    <name type="synonym">Caligus salmonis</name>
    <dbReference type="NCBI Taxonomy" id="72036"/>
    <lineage>
        <taxon>Eukaryota</taxon>
        <taxon>Metazoa</taxon>
        <taxon>Ecdysozoa</taxon>
        <taxon>Arthropoda</taxon>
        <taxon>Crustacea</taxon>
        <taxon>Multicrustacea</taxon>
        <taxon>Hexanauplia</taxon>
        <taxon>Copepoda</taxon>
        <taxon>Siphonostomatoida</taxon>
        <taxon>Caligidae</taxon>
        <taxon>Lepeophtheirus</taxon>
    </lineage>
</organism>
<dbReference type="AlphaFoldDB" id="A0A0K2VDZ6"/>
<evidence type="ECO:0000313" key="1">
    <source>
        <dbReference type="EMBL" id="CDW48748.1"/>
    </source>
</evidence>
<reference evidence="1" key="1">
    <citation type="submission" date="2014-05" db="EMBL/GenBank/DDBJ databases">
        <authorList>
            <person name="Chronopoulou M."/>
        </authorList>
    </citation>
    <scope>NUCLEOTIDE SEQUENCE</scope>
    <source>
        <tissue evidence="1">Whole organism</tissue>
    </source>
</reference>
<dbReference type="EMBL" id="HACA01031387">
    <property type="protein sequence ID" value="CDW48748.1"/>
    <property type="molecule type" value="Transcribed_RNA"/>
</dbReference>
<proteinExistence type="predicted"/>
<sequence>IVADDNFTDCLINKLDLVFYSSIFGTNSSVERYLAPSKIIVYFINTSSLEK</sequence>
<feature type="non-terminal residue" evidence="1">
    <location>
        <position position="1"/>
    </location>
</feature>